<keyword evidence="21" id="KW-1185">Reference proteome</keyword>
<dbReference type="GeneID" id="100859196"/>
<dbReference type="InterPro" id="IPR013801">
    <property type="entry name" value="STAT_TF_DNA-bd"/>
</dbReference>
<dbReference type="GO" id="GO:0019903">
    <property type="term" value="F:protein phosphatase binding"/>
    <property type="evidence" value="ECO:0007669"/>
    <property type="project" value="Ensembl"/>
</dbReference>
<dbReference type="SUPFAM" id="SSF47655">
    <property type="entry name" value="STAT"/>
    <property type="match status" value="1"/>
</dbReference>
<feature type="compositionally biased region" description="Basic and acidic residues" evidence="18">
    <location>
        <begin position="301"/>
        <end position="311"/>
    </location>
</feature>
<dbReference type="Proteomes" id="UP000000539">
    <property type="component" value="Chromosome 34"/>
</dbReference>
<dbReference type="GO" id="GO:0048295">
    <property type="term" value="P:positive regulation of isotype switching to IgE isotypes"/>
    <property type="evidence" value="ECO:0007669"/>
    <property type="project" value="Ensembl"/>
</dbReference>
<feature type="region of interest" description="Disordered" evidence="18">
    <location>
        <begin position="961"/>
        <end position="1002"/>
    </location>
</feature>
<comment type="similarity">
    <text evidence="3 17">Belongs to the transcription factor STAT family.</text>
</comment>
<comment type="function">
    <text evidence="14">Carries out a dual function: signal transduction and activation of transcription. Involved in IL4/interleukin-4- and IL3/interleukin-3-mediated signaling.</text>
</comment>
<dbReference type="GO" id="GO:0000978">
    <property type="term" value="F:RNA polymerase II cis-regulatory region sequence-specific DNA binding"/>
    <property type="evidence" value="ECO:0000318"/>
    <property type="project" value="GO_Central"/>
</dbReference>
<dbReference type="GO" id="GO:0007259">
    <property type="term" value="P:cell surface receptor signaling pathway via JAK-STAT"/>
    <property type="evidence" value="ECO:0000318"/>
    <property type="project" value="GO_Central"/>
</dbReference>
<evidence type="ECO:0000256" key="6">
    <source>
        <dbReference type="ARBA" id="ARBA00022765"/>
    </source>
</evidence>
<keyword evidence="11 17" id="KW-0010">Activator</keyword>
<evidence type="ECO:0000256" key="14">
    <source>
        <dbReference type="ARBA" id="ARBA00054127"/>
    </source>
</evidence>
<evidence type="ECO:0000256" key="2">
    <source>
        <dbReference type="ARBA" id="ARBA00004496"/>
    </source>
</evidence>
<evidence type="ECO:0000256" key="3">
    <source>
        <dbReference type="ARBA" id="ARBA00005586"/>
    </source>
</evidence>
<keyword evidence="12 17" id="KW-0804">Transcription</keyword>
<dbReference type="InterPro" id="IPR036535">
    <property type="entry name" value="STAT_N_sf"/>
</dbReference>
<dbReference type="InterPro" id="IPR001217">
    <property type="entry name" value="STAT"/>
</dbReference>
<dbReference type="Ensembl" id="ENSGALT00010061910.1">
    <property type="protein sequence ID" value="ENSGALP00010038222.1"/>
    <property type="gene ID" value="ENSGALG00010025355.1"/>
</dbReference>
<dbReference type="SMR" id="A0A8V1A4W2"/>
<dbReference type="Pfam" id="PF02864">
    <property type="entry name" value="STAT_bind"/>
    <property type="match status" value="1"/>
</dbReference>
<protein>
    <recommendedName>
        <fullName evidence="17">Signal transducer and activator of transcription</fullName>
    </recommendedName>
</protein>
<dbReference type="InterPro" id="IPR008967">
    <property type="entry name" value="p53-like_TF_DNA-bd_sf"/>
</dbReference>
<evidence type="ECO:0000256" key="9">
    <source>
        <dbReference type="ARBA" id="ARBA00023015"/>
    </source>
</evidence>
<evidence type="ECO:0000256" key="10">
    <source>
        <dbReference type="ARBA" id="ARBA00023125"/>
    </source>
</evidence>
<dbReference type="CDD" id="cd16856">
    <property type="entry name" value="STAT6_CCD"/>
    <property type="match status" value="1"/>
</dbReference>
<dbReference type="Gene3D" id="1.10.532.10">
    <property type="entry name" value="STAT transcription factor, N-terminal domain"/>
    <property type="match status" value="1"/>
</dbReference>
<dbReference type="FunFam" id="1.20.1050.20:FF:000004">
    <property type="entry name" value="Signal transducer and transcription activator 6"/>
    <property type="match status" value="1"/>
</dbReference>
<evidence type="ECO:0000256" key="8">
    <source>
        <dbReference type="ARBA" id="ARBA00022999"/>
    </source>
</evidence>
<proteinExistence type="evidence at protein level"/>
<evidence type="ECO:0000256" key="15">
    <source>
        <dbReference type="ARBA" id="ARBA00065891"/>
    </source>
</evidence>
<keyword evidence="22" id="KW-1267">Proteomics identification</keyword>
<dbReference type="SUPFAM" id="SSF48092">
    <property type="entry name" value="Transcription factor STAT-4 N-domain"/>
    <property type="match status" value="1"/>
</dbReference>
<dbReference type="GO" id="GO:0002829">
    <property type="term" value="P:negative regulation of type 2 immune response"/>
    <property type="evidence" value="ECO:0007669"/>
    <property type="project" value="Ensembl"/>
</dbReference>
<keyword evidence="4 17" id="KW-0963">Cytoplasm</keyword>
<evidence type="ECO:0000256" key="4">
    <source>
        <dbReference type="ARBA" id="ARBA00022490"/>
    </source>
</evidence>
<dbReference type="GO" id="GO:0060397">
    <property type="term" value="P:growth hormone receptor signaling pathway via JAK-STAT"/>
    <property type="evidence" value="ECO:0000318"/>
    <property type="project" value="GO_Central"/>
</dbReference>
<feature type="region of interest" description="Disordered" evidence="18">
    <location>
        <begin position="282"/>
        <end position="311"/>
    </location>
</feature>
<keyword evidence="5 17" id="KW-0597">Phosphoprotein</keyword>
<dbReference type="InterPro" id="IPR012345">
    <property type="entry name" value="STAT_TF_DNA-bd_N"/>
</dbReference>
<dbReference type="GO" id="GO:0035771">
    <property type="term" value="P:interleukin-4-mediated signaling pathway"/>
    <property type="evidence" value="ECO:0007669"/>
    <property type="project" value="Ensembl"/>
</dbReference>
<evidence type="ECO:0000313" key="21">
    <source>
        <dbReference type="Proteomes" id="UP000000539"/>
    </source>
</evidence>
<evidence type="ECO:0000256" key="16">
    <source>
        <dbReference type="PROSITE-ProRule" id="PRU00191"/>
    </source>
</evidence>
<feature type="compositionally biased region" description="Basic residues" evidence="18">
    <location>
        <begin position="89"/>
        <end position="98"/>
    </location>
</feature>
<name>A0A8V1A4W2_CHICK</name>
<dbReference type="Gene3D" id="3.30.505.10">
    <property type="entry name" value="SH2 domain"/>
    <property type="match status" value="1"/>
</dbReference>
<accession>A0A8V1A4W2</accession>
<reference evidence="20" key="1">
    <citation type="submission" date="2020-11" db="EMBL/GenBank/DDBJ databases">
        <title>Gallus gallus (Chicken) genome, bGalGal1, GRCg7b, maternal haplotype autosomes + Z &amp; W.</title>
        <authorList>
            <person name="Warren W."/>
            <person name="Formenti G."/>
            <person name="Fedrigo O."/>
            <person name="Haase B."/>
            <person name="Mountcastle J."/>
            <person name="Balacco J."/>
            <person name="Tracey A."/>
            <person name="Schneider V."/>
            <person name="Okimoto R."/>
            <person name="Cheng H."/>
            <person name="Hawken R."/>
            <person name="Howe K."/>
            <person name="Jarvis E.D."/>
        </authorList>
    </citation>
    <scope>NUCLEOTIDE SEQUENCE [LARGE SCALE GENOMIC DNA]</scope>
    <source>
        <strain evidence="20">Broiler</strain>
    </source>
</reference>
<dbReference type="GO" id="GO:0000785">
    <property type="term" value="C:chromatin"/>
    <property type="evidence" value="ECO:0007669"/>
    <property type="project" value="Ensembl"/>
</dbReference>
<dbReference type="InterPro" id="IPR048988">
    <property type="entry name" value="STAT_linker"/>
</dbReference>
<feature type="region of interest" description="Disordered" evidence="18">
    <location>
        <begin position="19"/>
        <end position="120"/>
    </location>
</feature>
<dbReference type="InterPro" id="IPR013799">
    <property type="entry name" value="STAT_TF_prot_interaction"/>
</dbReference>
<dbReference type="GO" id="GO:0001228">
    <property type="term" value="F:DNA-binding transcription activator activity, RNA polymerase II-specific"/>
    <property type="evidence" value="ECO:0007669"/>
    <property type="project" value="Ensembl"/>
</dbReference>
<dbReference type="GO" id="GO:0042127">
    <property type="term" value="P:regulation of cell population proliferation"/>
    <property type="evidence" value="ECO:0000318"/>
    <property type="project" value="GO_Central"/>
</dbReference>
<dbReference type="OrthoDB" id="19300at2759"/>
<sequence length="1002" mass="110320">MGSAVGGRRGRAPGCALLGGVWGEAQPPHPTGQGLGFPKPPGSQIRASSASFPRDSAVPPCTARPPPPAHHRAITLRGRRRDPSELRGKLRHSRRHRPGTALPAPPPGSGFGRPDPMGWTQRGALGVPSPQVTLPTMSLWSIVSQMAPEEFGGIFAEFPRSLRCVLGEWLENQPWEFIHGPDAFCSSVAQGLLSAMLERLRSAGGDGQQCHILQQISSVEGAYRHDPMRLVAVLRAILEGEKAAVLRRDRHLPLSFHRRQEELKFSLGLRRLQHRVREVQAMRERGAAPGDGPAASNARDPQLKSEGKAPESELPALLLEATKELEAARQQVLKRIQIWKRQQQLAGNGALFEENLTPLQKRCEGLVEVHFQLHQQVMAAGAELGAELLSQLLERLNEVLSSLVRSSFLVEKQPPQVLKTQTKFQASVRFLLGPQLLQASPKPCMVRADMVTEKQARELAHSAYSSTLSESTGEIVHNVVALETNPGSGTCSANFKNVMLKKIKRCERKGSESVTEEKCAVLFSCTVGLSPAGTTMRLQVLSLPIVVIVHGNQDNNAKATVLWDNAFSEIERVPFVVAERVPWEKMCDTLNLKFMAEVQTTKGLLKEHYFFLAQKIFNDHSATPEDFQSRSVSWAQFNKEILPGRGFTFWQWFDGVLDLTKRCLKSYWSDRLIIGFISKQYVCKLLSTEPDGTFLLRFSDSEIGGVTIAHVIRGKDGSSQVENIQPFSAKDLSIRSLGDRIRDLRQLRNLYPNTPKDQAFGCHYNKEQTGKDGRGYVSTAIKMTVESERDQTPHSTAGGGPEAAQPPLFALPVLQPELQPENLLNPICPPAPFCPQPMGSYPPGESSISTVVTEGLRSSYPSPGPMLSSPPLVMDPSVSRCQDPFQNPMSFLPNQFLPGEGPRQLIPGGPSPEPRDEEMPELGPFEAISTALQSSPRWLPPSTELPPGSEFDQFLQEMSLEDPTLCPPFAPPPQRSAYPNPTASYWGLGESRWDDSVRPGHV</sequence>
<dbReference type="GO" id="GO:0043434">
    <property type="term" value="P:response to peptide hormone"/>
    <property type="evidence" value="ECO:0000318"/>
    <property type="project" value="GO_Central"/>
</dbReference>
<keyword evidence="6" id="KW-0013">ADP-ribosylation</keyword>
<keyword evidence="10 17" id="KW-0238">DNA-binding</keyword>
<dbReference type="SUPFAM" id="SSF55550">
    <property type="entry name" value="SH2 domain"/>
    <property type="match status" value="1"/>
</dbReference>
<dbReference type="SMART" id="SM00964">
    <property type="entry name" value="STAT_int"/>
    <property type="match status" value="1"/>
</dbReference>
<evidence type="ECO:0000259" key="19">
    <source>
        <dbReference type="PROSITE" id="PS50001"/>
    </source>
</evidence>
<gene>
    <name evidence="20" type="primary">STAT6</name>
</gene>
<dbReference type="FunFam" id="3.30.505.10:FF:000048">
    <property type="entry name" value="Signal transducer and transcription activator 6"/>
    <property type="match status" value="1"/>
</dbReference>
<dbReference type="AlphaFoldDB" id="A0A8V1A4W2"/>
<dbReference type="InterPro" id="IPR013800">
    <property type="entry name" value="STAT_TF_alpha"/>
</dbReference>
<feature type="domain" description="SH2" evidence="19">
    <location>
        <begin position="652"/>
        <end position="751"/>
    </location>
</feature>
<evidence type="ECO:0000256" key="5">
    <source>
        <dbReference type="ARBA" id="ARBA00022553"/>
    </source>
</evidence>
<dbReference type="GO" id="GO:0120162">
    <property type="term" value="P:positive regulation of cold-induced thermogenesis"/>
    <property type="evidence" value="ECO:0007669"/>
    <property type="project" value="Ensembl"/>
</dbReference>
<dbReference type="GO" id="GO:0002296">
    <property type="term" value="P:T-helper 1 cell lineage commitment"/>
    <property type="evidence" value="ECO:0007669"/>
    <property type="project" value="Ensembl"/>
</dbReference>
<evidence type="ECO:0007829" key="22">
    <source>
        <dbReference type="PeptideAtlas" id="A0A8V1A4W2"/>
    </source>
</evidence>
<dbReference type="SMART" id="SM00252">
    <property type="entry name" value="SH2"/>
    <property type="match status" value="1"/>
</dbReference>
<dbReference type="GO" id="GO:0042802">
    <property type="term" value="F:identical protein binding"/>
    <property type="evidence" value="ECO:0007669"/>
    <property type="project" value="Ensembl"/>
</dbReference>
<dbReference type="CTD" id="6778"/>
<dbReference type="FunFam" id="2.60.40.630:FF:000003">
    <property type="entry name" value="Signal transducer and transcription activator 6"/>
    <property type="match status" value="1"/>
</dbReference>
<evidence type="ECO:0000256" key="1">
    <source>
        <dbReference type="ARBA" id="ARBA00004123"/>
    </source>
</evidence>
<dbReference type="InterPro" id="IPR036860">
    <property type="entry name" value="SH2_dom_sf"/>
</dbReference>
<keyword evidence="8 16" id="KW-0727">SH2 domain</keyword>
<evidence type="ECO:0000256" key="13">
    <source>
        <dbReference type="ARBA" id="ARBA00023242"/>
    </source>
</evidence>
<organism evidence="20 21">
    <name type="scientific">Gallus gallus</name>
    <name type="common">Chicken</name>
    <dbReference type="NCBI Taxonomy" id="9031"/>
    <lineage>
        <taxon>Eukaryota</taxon>
        <taxon>Metazoa</taxon>
        <taxon>Chordata</taxon>
        <taxon>Craniata</taxon>
        <taxon>Vertebrata</taxon>
        <taxon>Euteleostomi</taxon>
        <taxon>Archelosauria</taxon>
        <taxon>Archosauria</taxon>
        <taxon>Dinosauria</taxon>
        <taxon>Saurischia</taxon>
        <taxon>Theropoda</taxon>
        <taxon>Coelurosauria</taxon>
        <taxon>Aves</taxon>
        <taxon>Neognathae</taxon>
        <taxon>Galloanserae</taxon>
        <taxon>Galliformes</taxon>
        <taxon>Phasianidae</taxon>
        <taxon>Phasianinae</taxon>
        <taxon>Gallus</taxon>
    </lineage>
</organism>
<dbReference type="GeneTree" id="ENSGT01080000257420"/>
<evidence type="ECO:0000256" key="18">
    <source>
        <dbReference type="SAM" id="MobiDB-lite"/>
    </source>
</evidence>
<dbReference type="Gene3D" id="1.20.1050.20">
    <property type="entry name" value="STAT transcription factor, all-alpha domain"/>
    <property type="match status" value="1"/>
</dbReference>
<feature type="compositionally biased region" description="Basic residues" evidence="18">
    <location>
        <begin position="69"/>
        <end position="80"/>
    </location>
</feature>
<evidence type="ECO:0000256" key="17">
    <source>
        <dbReference type="RuleBase" id="RU046415"/>
    </source>
</evidence>
<dbReference type="PANTHER" id="PTHR11801">
    <property type="entry name" value="SIGNAL TRANSDUCER AND ACTIVATOR OF TRANSCRIPTION"/>
    <property type="match status" value="1"/>
</dbReference>
<evidence type="ECO:0000256" key="11">
    <source>
        <dbReference type="ARBA" id="ARBA00023159"/>
    </source>
</evidence>
<dbReference type="GO" id="GO:0090575">
    <property type="term" value="C:RNA polymerase II transcription regulator complex"/>
    <property type="evidence" value="ECO:0000318"/>
    <property type="project" value="GO_Central"/>
</dbReference>
<reference evidence="20" key="3">
    <citation type="submission" date="2025-09" db="UniProtKB">
        <authorList>
            <consortium name="Ensembl"/>
        </authorList>
    </citation>
    <scope>IDENTIFICATION</scope>
    <source>
        <strain evidence="20">broiler</strain>
    </source>
</reference>
<dbReference type="GO" id="GO:0005829">
    <property type="term" value="C:cytosol"/>
    <property type="evidence" value="ECO:0007669"/>
    <property type="project" value="Ensembl"/>
</dbReference>
<dbReference type="InterPro" id="IPR000980">
    <property type="entry name" value="SH2"/>
</dbReference>
<dbReference type="FunFam" id="1.10.238.10:FF:000029">
    <property type="entry name" value="Signal transducer and transcription activator 6"/>
    <property type="match status" value="1"/>
</dbReference>
<dbReference type="GO" id="GO:0005654">
    <property type="term" value="C:nucleoplasm"/>
    <property type="evidence" value="ECO:0007669"/>
    <property type="project" value="Ensembl"/>
</dbReference>
<dbReference type="RefSeq" id="XP_040510830.1">
    <property type="nucleotide sequence ID" value="XM_040654896.2"/>
</dbReference>
<dbReference type="GO" id="GO:0005634">
    <property type="term" value="C:nucleus"/>
    <property type="evidence" value="ECO:0000318"/>
    <property type="project" value="GO_Central"/>
</dbReference>
<dbReference type="GO" id="GO:0005737">
    <property type="term" value="C:cytoplasm"/>
    <property type="evidence" value="ECO:0000318"/>
    <property type="project" value="GO_Central"/>
</dbReference>
<dbReference type="InterPro" id="IPR015988">
    <property type="entry name" value="STAT_TF_CC"/>
</dbReference>
<dbReference type="GO" id="GO:0070666">
    <property type="term" value="P:regulation of mast cell proliferation"/>
    <property type="evidence" value="ECO:0007669"/>
    <property type="project" value="Ensembl"/>
</dbReference>
<dbReference type="RefSeq" id="XP_040549968.1">
    <property type="nucleotide sequence ID" value="XM_040694034.2"/>
</dbReference>
<dbReference type="Pfam" id="PF00017">
    <property type="entry name" value="SH2"/>
    <property type="match status" value="1"/>
</dbReference>
<dbReference type="Pfam" id="PF21354">
    <property type="entry name" value="STAT_linker"/>
    <property type="match status" value="1"/>
</dbReference>
<dbReference type="GO" id="GO:0006952">
    <property type="term" value="P:defense response"/>
    <property type="evidence" value="ECO:0000318"/>
    <property type="project" value="GO_Central"/>
</dbReference>
<dbReference type="Gene3D" id="1.10.238.10">
    <property type="entry name" value="EF-hand"/>
    <property type="match status" value="1"/>
</dbReference>
<dbReference type="GO" id="GO:0019221">
    <property type="term" value="P:cytokine-mediated signaling pathway"/>
    <property type="evidence" value="ECO:0000318"/>
    <property type="project" value="GO_Central"/>
</dbReference>
<dbReference type="PROSITE" id="PS50001">
    <property type="entry name" value="SH2"/>
    <property type="match status" value="1"/>
</dbReference>
<keyword evidence="9 17" id="KW-0805">Transcription regulation</keyword>
<dbReference type="SUPFAM" id="SSF49417">
    <property type="entry name" value="p53-like transcription factors"/>
    <property type="match status" value="1"/>
</dbReference>
<dbReference type="Pfam" id="PF01017">
    <property type="entry name" value="STAT_alpha"/>
    <property type="match status" value="1"/>
</dbReference>
<dbReference type="OMA" id="IANIEVC"/>
<dbReference type="Pfam" id="PF02865">
    <property type="entry name" value="STAT_int"/>
    <property type="match status" value="1"/>
</dbReference>
<dbReference type="GO" id="GO:0048289">
    <property type="term" value="P:isotype switching to IgE isotypes"/>
    <property type="evidence" value="ECO:0007669"/>
    <property type="project" value="Ensembl"/>
</dbReference>
<dbReference type="Gene3D" id="2.60.40.630">
    <property type="entry name" value="STAT transcription factor, DNA-binding domain"/>
    <property type="match status" value="1"/>
</dbReference>
<feature type="compositionally biased region" description="Basic and acidic residues" evidence="18">
    <location>
        <begin position="991"/>
        <end position="1002"/>
    </location>
</feature>
<keyword evidence="13 17" id="KW-0539">Nucleus</keyword>
<dbReference type="GO" id="GO:0000981">
    <property type="term" value="F:DNA-binding transcription factor activity, RNA polymerase II-specific"/>
    <property type="evidence" value="ECO:0000318"/>
    <property type="project" value="GO_Central"/>
</dbReference>
<reference evidence="20" key="2">
    <citation type="submission" date="2025-08" db="UniProtKB">
        <authorList>
            <consortium name="Ensembl"/>
        </authorList>
    </citation>
    <scope>IDENTIFICATION</scope>
    <source>
        <strain evidence="20">broiler</strain>
    </source>
</reference>
<dbReference type="GO" id="GO:0000122">
    <property type="term" value="P:negative regulation of transcription by RNA polymerase II"/>
    <property type="evidence" value="ECO:0007669"/>
    <property type="project" value="Ensembl"/>
</dbReference>
<comment type="subunit">
    <text evidence="15">Forms a homodimer or a heterodimer with a related family member. Interacts with NCOA1 via its C-terminal LXXLL motif.</text>
</comment>
<dbReference type="GO" id="GO:0006357">
    <property type="term" value="P:regulation of transcription by RNA polymerase II"/>
    <property type="evidence" value="ECO:0000318"/>
    <property type="project" value="GO_Central"/>
</dbReference>
<evidence type="ECO:0000256" key="12">
    <source>
        <dbReference type="ARBA" id="ARBA00023163"/>
    </source>
</evidence>
<feature type="compositionally biased region" description="Pro residues" evidence="18">
    <location>
        <begin position="965"/>
        <end position="974"/>
    </location>
</feature>
<keyword evidence="7" id="KW-0007">Acetylation</keyword>
<comment type="subcellular location">
    <subcellularLocation>
        <location evidence="2 17">Cytoplasm</location>
    </subcellularLocation>
    <subcellularLocation>
        <location evidence="1 17">Nucleus</location>
    </subcellularLocation>
</comment>
<evidence type="ECO:0000313" key="20">
    <source>
        <dbReference type="Ensembl" id="ENSGALP00010038222.1"/>
    </source>
</evidence>
<evidence type="ECO:0000256" key="7">
    <source>
        <dbReference type="ARBA" id="ARBA00022990"/>
    </source>
</evidence>